<proteinExistence type="inferred from homology"/>
<evidence type="ECO:0000256" key="9">
    <source>
        <dbReference type="PIRSR" id="PIRSR001434-2"/>
    </source>
</evidence>
<accession>A0A0G4HJ95</accession>
<feature type="region of interest" description="Disordered" evidence="11">
    <location>
        <begin position="1"/>
        <end position="27"/>
    </location>
</feature>
<dbReference type="FunFam" id="3.90.1150.10:FF:000008">
    <property type="entry name" value="Cystathionine gamma-synthase"/>
    <property type="match status" value="1"/>
</dbReference>
<dbReference type="PhylomeDB" id="A0A0G4HJ95"/>
<evidence type="ECO:0000313" key="12">
    <source>
        <dbReference type="EMBL" id="CEM44118.1"/>
    </source>
</evidence>
<evidence type="ECO:0000256" key="8">
    <source>
        <dbReference type="ARBA" id="ARBA00029853"/>
    </source>
</evidence>
<keyword evidence="6" id="KW-0198">Cysteine biosynthesis</keyword>
<name>A0A0G4HJ95_9ALVE</name>
<dbReference type="GO" id="GO:0004123">
    <property type="term" value="F:cystathionine gamma-lyase activity"/>
    <property type="evidence" value="ECO:0007669"/>
    <property type="project" value="TreeGrafter"/>
</dbReference>
<dbReference type="Gene3D" id="3.90.1150.10">
    <property type="entry name" value="Aspartate Aminotransferase, domain 1"/>
    <property type="match status" value="1"/>
</dbReference>
<dbReference type="AlphaFoldDB" id="A0A0G4HJ95"/>
<dbReference type="EMBL" id="CDMZ01002844">
    <property type="protein sequence ID" value="CEM44118.1"/>
    <property type="molecule type" value="Genomic_DNA"/>
</dbReference>
<comment type="pathway">
    <text evidence="2">Amino-acid biosynthesis; L-cysteine biosynthesis; L-cysteine from L-homocysteine and L-serine: step 2/2.</text>
</comment>
<dbReference type="InterPro" id="IPR015421">
    <property type="entry name" value="PyrdxlP-dep_Trfase_major"/>
</dbReference>
<comment type="similarity">
    <text evidence="3 10">Belongs to the trans-sulfuration enzymes family.</text>
</comment>
<dbReference type="InterPro" id="IPR054542">
    <property type="entry name" value="Cys_met_metab_PP"/>
</dbReference>
<evidence type="ECO:0000256" key="1">
    <source>
        <dbReference type="ARBA" id="ARBA00001933"/>
    </source>
</evidence>
<dbReference type="EC" id="4.4.1.1" evidence="4"/>
<feature type="region of interest" description="Disordered" evidence="11">
    <location>
        <begin position="418"/>
        <end position="445"/>
    </location>
</feature>
<dbReference type="VEuPathDB" id="CryptoDB:Cvel_28055"/>
<reference evidence="12" key="1">
    <citation type="submission" date="2014-11" db="EMBL/GenBank/DDBJ databases">
        <authorList>
            <person name="Otto D Thomas"/>
            <person name="Naeem Raeece"/>
        </authorList>
    </citation>
    <scope>NUCLEOTIDE SEQUENCE</scope>
</reference>
<dbReference type="GO" id="GO:0003962">
    <property type="term" value="F:cystathionine gamma-synthase activity"/>
    <property type="evidence" value="ECO:0007669"/>
    <property type="project" value="TreeGrafter"/>
</dbReference>
<dbReference type="Pfam" id="PF01053">
    <property type="entry name" value="Cys_Met_Meta_PP"/>
    <property type="match status" value="1"/>
</dbReference>
<dbReference type="InterPro" id="IPR000277">
    <property type="entry name" value="Cys/Met-Metab_PyrdxlP-dep_enz"/>
</dbReference>
<keyword evidence="7" id="KW-0456">Lyase</keyword>
<comment type="cofactor">
    <cofactor evidence="1 10">
        <name>pyridoxal 5'-phosphate</name>
        <dbReference type="ChEBI" id="CHEBI:597326"/>
    </cofactor>
</comment>
<dbReference type="SUPFAM" id="SSF53383">
    <property type="entry name" value="PLP-dependent transferases"/>
    <property type="match status" value="1"/>
</dbReference>
<dbReference type="PANTHER" id="PTHR11808:SF15">
    <property type="entry name" value="CYSTATHIONINE GAMMA-LYASE"/>
    <property type="match status" value="1"/>
</dbReference>
<evidence type="ECO:0000256" key="6">
    <source>
        <dbReference type="ARBA" id="ARBA00023192"/>
    </source>
</evidence>
<feature type="modified residue" description="N6-(pyridoxal phosphate)lysine" evidence="9">
    <location>
        <position position="226"/>
    </location>
</feature>
<dbReference type="FunFam" id="3.40.640.10:FF:000046">
    <property type="entry name" value="Cystathionine gamma-lyase"/>
    <property type="match status" value="1"/>
</dbReference>
<keyword evidence="5 9" id="KW-0663">Pyridoxal phosphate</keyword>
<evidence type="ECO:0000256" key="10">
    <source>
        <dbReference type="RuleBase" id="RU362118"/>
    </source>
</evidence>
<dbReference type="GO" id="GO:0019346">
    <property type="term" value="P:transsulfuration"/>
    <property type="evidence" value="ECO:0007669"/>
    <property type="project" value="InterPro"/>
</dbReference>
<dbReference type="PIRSF" id="PIRSF001434">
    <property type="entry name" value="CGS"/>
    <property type="match status" value="1"/>
</dbReference>
<gene>
    <name evidence="12" type="ORF">Cvel_28055</name>
</gene>
<organism evidence="12">
    <name type="scientific">Chromera velia CCMP2878</name>
    <dbReference type="NCBI Taxonomy" id="1169474"/>
    <lineage>
        <taxon>Eukaryota</taxon>
        <taxon>Sar</taxon>
        <taxon>Alveolata</taxon>
        <taxon>Colpodellida</taxon>
        <taxon>Chromeraceae</taxon>
        <taxon>Chromera</taxon>
    </lineage>
</organism>
<dbReference type="PANTHER" id="PTHR11808">
    <property type="entry name" value="TRANS-SULFURATION ENZYME FAMILY MEMBER"/>
    <property type="match status" value="1"/>
</dbReference>
<evidence type="ECO:0000256" key="5">
    <source>
        <dbReference type="ARBA" id="ARBA00022898"/>
    </source>
</evidence>
<sequence>MEINGATRETYVPSDKMSTSTQGKEVSVPVPRFSTRAVHVGQTPEKEFGAVAQPVYMTSTYKQDWPAQDKGYDYSRAGNPNFSNLEAQIASLEGGRYATVFSAGLAAFTAMCTGLKQGDSVGGFGSMYGGTYRLLTRVFAEQGINLSLVPVGDWGALETLLKTERPKLFIFETPTNPLLEVIDIQRAADLCKQYGTLCVVDNTFASPYLQNPLRWGADIVIHSATKYLGGHSDVIGGVLVTNLEEIKKRADFNRLCLGLNPSPFDTWLISRSIKTLAIRMERHSSNALAFAKWLESEPLVSKVTYPGLESHPDHEVAVKQMEGKRGFSGMVAAEFRLSLRQTERLVASCKVFCLAESLGGVESLVETPASMTHASLPAEERQKIGISDGLVRFSVGIEDVEDLIADVRQALEIALADTEGEEGKTTAGGATGLSLKKDRRTLSSD</sequence>
<dbReference type="CDD" id="cd00614">
    <property type="entry name" value="CGS_like"/>
    <property type="match status" value="1"/>
</dbReference>
<evidence type="ECO:0000256" key="3">
    <source>
        <dbReference type="ARBA" id="ARBA00009077"/>
    </source>
</evidence>
<dbReference type="GO" id="GO:0030170">
    <property type="term" value="F:pyridoxal phosphate binding"/>
    <property type="evidence" value="ECO:0007669"/>
    <property type="project" value="InterPro"/>
</dbReference>
<evidence type="ECO:0000256" key="7">
    <source>
        <dbReference type="ARBA" id="ARBA00023239"/>
    </source>
</evidence>
<evidence type="ECO:0000256" key="4">
    <source>
        <dbReference type="ARBA" id="ARBA00012085"/>
    </source>
</evidence>
<keyword evidence="6" id="KW-0028">Amino-acid biosynthesis</keyword>
<dbReference type="GO" id="GO:0019343">
    <property type="term" value="P:cysteine biosynthetic process via cystathionine"/>
    <property type="evidence" value="ECO:0007669"/>
    <property type="project" value="TreeGrafter"/>
</dbReference>
<evidence type="ECO:0000256" key="11">
    <source>
        <dbReference type="SAM" id="MobiDB-lite"/>
    </source>
</evidence>
<evidence type="ECO:0000256" key="2">
    <source>
        <dbReference type="ARBA" id="ARBA00005038"/>
    </source>
</evidence>
<protein>
    <recommendedName>
        <fullName evidence="4">cystathionine gamma-lyase</fullName>
        <ecNumber evidence="4">4.4.1.1</ecNumber>
    </recommendedName>
    <alternativeName>
        <fullName evidence="8">Gamma-cystathionase</fullName>
    </alternativeName>
</protein>
<dbReference type="InterPro" id="IPR015422">
    <property type="entry name" value="PyrdxlP-dep_Trfase_small"/>
</dbReference>
<dbReference type="PROSITE" id="PS00868">
    <property type="entry name" value="CYS_MET_METAB_PP"/>
    <property type="match status" value="1"/>
</dbReference>
<dbReference type="Gene3D" id="3.40.640.10">
    <property type="entry name" value="Type I PLP-dependent aspartate aminotransferase-like (Major domain)"/>
    <property type="match status" value="1"/>
</dbReference>
<dbReference type="InterPro" id="IPR015424">
    <property type="entry name" value="PyrdxlP-dep_Trfase"/>
</dbReference>
<dbReference type="GO" id="GO:0005737">
    <property type="term" value="C:cytoplasm"/>
    <property type="evidence" value="ECO:0007669"/>
    <property type="project" value="TreeGrafter"/>
</dbReference>